<feature type="transmembrane region" description="Helical" evidence="12">
    <location>
        <begin position="232"/>
        <end position="253"/>
    </location>
</feature>
<dbReference type="PANTHER" id="PTHR30540:SF79">
    <property type="entry name" value="LOW AFFINITY POTASSIUM TRANSPORT SYSTEM PROTEIN KUP"/>
    <property type="match status" value="1"/>
</dbReference>
<keyword evidence="8 12" id="KW-0630">Potassium</keyword>
<keyword evidence="9 12" id="KW-1133">Transmembrane helix</keyword>
<accession>A0ABS5YSU6</accession>
<feature type="transmembrane region" description="Helical" evidence="12">
    <location>
        <begin position="396"/>
        <end position="420"/>
    </location>
</feature>
<comment type="subcellular location">
    <subcellularLocation>
        <location evidence="12">Cell membrane</location>
        <topology evidence="12">Multi-pass membrane protein</topology>
    </subcellularLocation>
    <subcellularLocation>
        <location evidence="1">Membrane</location>
        <topology evidence="1">Multi-pass membrane protein</topology>
    </subcellularLocation>
</comment>
<evidence type="ECO:0000313" key="17">
    <source>
        <dbReference type="Proteomes" id="UP001519654"/>
    </source>
</evidence>
<dbReference type="Pfam" id="PF02705">
    <property type="entry name" value="K_trans"/>
    <property type="match status" value="1"/>
</dbReference>
<keyword evidence="7 12" id="KW-0769">Symport</keyword>
<comment type="catalytic activity">
    <reaction evidence="12">
        <text>K(+)(in) + H(+)(in) = K(+)(out) + H(+)(out)</text>
        <dbReference type="Rhea" id="RHEA:28490"/>
        <dbReference type="ChEBI" id="CHEBI:15378"/>
        <dbReference type="ChEBI" id="CHEBI:29103"/>
    </reaction>
</comment>
<name>A0ABS5YSU6_9ACTN</name>
<evidence type="ECO:0000256" key="11">
    <source>
        <dbReference type="ARBA" id="ARBA00023136"/>
    </source>
</evidence>
<feature type="transmembrane region" description="Helical" evidence="12">
    <location>
        <begin position="307"/>
        <end position="330"/>
    </location>
</feature>
<evidence type="ECO:0000256" key="6">
    <source>
        <dbReference type="ARBA" id="ARBA00022692"/>
    </source>
</evidence>
<feature type="domain" description="K+ potassium transporter C-terminal" evidence="15">
    <location>
        <begin position="539"/>
        <end position="690"/>
    </location>
</feature>
<evidence type="ECO:0000259" key="14">
    <source>
        <dbReference type="Pfam" id="PF02705"/>
    </source>
</evidence>
<evidence type="ECO:0000256" key="13">
    <source>
        <dbReference type="SAM" id="MobiDB-lite"/>
    </source>
</evidence>
<keyword evidence="5 12" id="KW-0633">Potassium transport</keyword>
<evidence type="ECO:0000256" key="12">
    <source>
        <dbReference type="HAMAP-Rule" id="MF_01522"/>
    </source>
</evidence>
<evidence type="ECO:0000259" key="15">
    <source>
        <dbReference type="Pfam" id="PF22776"/>
    </source>
</evidence>
<feature type="compositionally biased region" description="Polar residues" evidence="13">
    <location>
        <begin position="37"/>
        <end position="47"/>
    </location>
</feature>
<evidence type="ECO:0000256" key="10">
    <source>
        <dbReference type="ARBA" id="ARBA00023065"/>
    </source>
</evidence>
<dbReference type="InterPro" id="IPR023051">
    <property type="entry name" value="Kup"/>
</dbReference>
<sequence length="692" mass="75281">MRRRVNWGRCSTGSPPRSAAVWYRKLVVGDTPDRTSQRAQRAQNEPVSQEVPETATPHVHHANHPLKAAVVLGALGVVYGDIGTSPIYTLQTIFNPADPHPVPISDGNILGVVSTIFWSVMIIVTLTYITLVMRVNNDGEGGIMALITLLRRWGSSNRRRGAVILAALGIFGASLFFGDSMITPAISVLSAIEGLETVRPGFESWVVPITAVIIVVLFSFQRHGTATVGRFFGPIMVTWFTVLGVAGIGGIVHEPRILEALSPTFAIGFLAGNFHIAFFALAAIVLAVTGAEAIYADMGHFGRRAIVIGWLGLVLPASTLNYLGQGALLLGDNSKLSSPFFLLVPDWARLPLVILATAATVIAAQAVITGAYSVASQAGQLGYLPRLRIAHTSESTIGQIYVPWINWLLMIAVLVLVFAFRSSAALAYAYGMAVVGTITITTLLFLYFARVRWHSPKWLVIGGGGLLLAIDLLFVSANLTKLVHGAWLPLLIGVIAFTVMTTWQRGRQIVTAERDKAEGSLREFVDELQTQKPPLTRVPGTAIFLNRGKQTAPLALRANVEHNHVRHDHVIILSIETLPVPRLADDQRIMIDDLGYAGDGITHVAARYGYMETPDVPHLLRMLKAEQTEGAISVEEASYFLSKIELARGDSHTMAPWRKRLFIATSYITADAAEYFSLPRDRTVIMGSRIDV</sequence>
<dbReference type="InterPro" id="IPR003855">
    <property type="entry name" value="K+_transporter"/>
</dbReference>
<evidence type="ECO:0000256" key="3">
    <source>
        <dbReference type="ARBA" id="ARBA00022448"/>
    </source>
</evidence>
<dbReference type="HAMAP" id="MF_01522">
    <property type="entry name" value="Kup"/>
    <property type="match status" value="1"/>
</dbReference>
<dbReference type="Pfam" id="PF22776">
    <property type="entry name" value="K_trans_C"/>
    <property type="match status" value="1"/>
</dbReference>
<feature type="transmembrane region" description="Helical" evidence="12">
    <location>
        <begin position="426"/>
        <end position="446"/>
    </location>
</feature>
<comment type="function">
    <text evidence="12">Transport of potassium into the cell. Likely operates as a K(+):H(+) symporter.</text>
</comment>
<feature type="domain" description="K+ potassium transporter integral membrane" evidence="14">
    <location>
        <begin position="71"/>
        <end position="526"/>
    </location>
</feature>
<dbReference type="InterPro" id="IPR053951">
    <property type="entry name" value="K_trans_N"/>
</dbReference>
<keyword evidence="10 12" id="KW-0406">Ion transport</keyword>
<feature type="transmembrane region" description="Helical" evidence="12">
    <location>
        <begin position="202"/>
        <end position="220"/>
    </location>
</feature>
<comment type="caution">
    <text evidence="16">The sequence shown here is derived from an EMBL/GenBank/DDBJ whole genome shotgun (WGS) entry which is preliminary data.</text>
</comment>
<gene>
    <name evidence="12" type="primary">kup</name>
    <name evidence="16" type="ORF">KOI35_23075</name>
</gene>
<evidence type="ECO:0000256" key="5">
    <source>
        <dbReference type="ARBA" id="ARBA00022538"/>
    </source>
</evidence>
<feature type="transmembrane region" description="Helical" evidence="12">
    <location>
        <begin position="68"/>
        <end position="89"/>
    </location>
</feature>
<evidence type="ECO:0000256" key="4">
    <source>
        <dbReference type="ARBA" id="ARBA00022475"/>
    </source>
</evidence>
<evidence type="ECO:0000256" key="7">
    <source>
        <dbReference type="ARBA" id="ARBA00022847"/>
    </source>
</evidence>
<feature type="transmembrane region" description="Helical" evidence="12">
    <location>
        <begin position="458"/>
        <end position="479"/>
    </location>
</feature>
<reference evidence="16 17" key="1">
    <citation type="submission" date="2021-06" db="EMBL/GenBank/DDBJ databases">
        <title>Actinoplanes lichenicola sp. nov., and Actinoplanes ovalisporus sp. nov., isolated from lichen in Thailand.</title>
        <authorList>
            <person name="Saeng-In P."/>
            <person name="Kanchanasin P."/>
            <person name="Yuki M."/>
            <person name="Kudo T."/>
            <person name="Ohkuma M."/>
            <person name="Phongsopitanun W."/>
            <person name="Tanasupawat S."/>
        </authorList>
    </citation>
    <scope>NUCLEOTIDE SEQUENCE [LARGE SCALE GENOMIC DNA]</scope>
    <source>
        <strain evidence="16 17">NBRC 110975</strain>
    </source>
</reference>
<dbReference type="InterPro" id="IPR053952">
    <property type="entry name" value="K_trans_C"/>
</dbReference>
<feature type="transmembrane region" description="Helical" evidence="12">
    <location>
        <begin position="350"/>
        <end position="375"/>
    </location>
</feature>
<feature type="transmembrane region" description="Helical" evidence="12">
    <location>
        <begin position="485"/>
        <end position="503"/>
    </location>
</feature>
<feature type="transmembrane region" description="Helical" evidence="12">
    <location>
        <begin position="109"/>
        <end position="131"/>
    </location>
</feature>
<keyword evidence="17" id="KW-1185">Reference proteome</keyword>
<dbReference type="Proteomes" id="UP001519654">
    <property type="component" value="Unassembled WGS sequence"/>
</dbReference>
<keyword evidence="11 12" id="KW-0472">Membrane</keyword>
<proteinExistence type="inferred from homology"/>
<evidence type="ECO:0000256" key="1">
    <source>
        <dbReference type="ARBA" id="ARBA00004141"/>
    </source>
</evidence>
<feature type="transmembrane region" description="Helical" evidence="12">
    <location>
        <begin position="265"/>
        <end position="295"/>
    </location>
</feature>
<feature type="transmembrane region" description="Helical" evidence="12">
    <location>
        <begin position="161"/>
        <end position="182"/>
    </location>
</feature>
<comment type="similarity">
    <text evidence="2 12">Belongs to the HAK/KUP transporter (TC 2.A.72) family.</text>
</comment>
<protein>
    <recommendedName>
        <fullName evidence="12">Probable potassium transport system protein Kup</fullName>
    </recommendedName>
</protein>
<dbReference type="EMBL" id="JAHKKG010000007">
    <property type="protein sequence ID" value="MBU2666391.1"/>
    <property type="molecule type" value="Genomic_DNA"/>
</dbReference>
<evidence type="ECO:0000313" key="16">
    <source>
        <dbReference type="EMBL" id="MBU2666391.1"/>
    </source>
</evidence>
<keyword evidence="3 12" id="KW-0813">Transport</keyword>
<evidence type="ECO:0000256" key="2">
    <source>
        <dbReference type="ARBA" id="ARBA00007019"/>
    </source>
</evidence>
<feature type="region of interest" description="Disordered" evidence="13">
    <location>
        <begin position="32"/>
        <end position="51"/>
    </location>
</feature>
<evidence type="ECO:0000256" key="8">
    <source>
        <dbReference type="ARBA" id="ARBA00022958"/>
    </source>
</evidence>
<keyword evidence="6 12" id="KW-0812">Transmembrane</keyword>
<keyword evidence="4 12" id="KW-1003">Cell membrane</keyword>
<dbReference type="PANTHER" id="PTHR30540">
    <property type="entry name" value="OSMOTIC STRESS POTASSIUM TRANSPORTER"/>
    <property type="match status" value="1"/>
</dbReference>
<evidence type="ECO:0000256" key="9">
    <source>
        <dbReference type="ARBA" id="ARBA00022989"/>
    </source>
</evidence>
<organism evidence="16 17">
    <name type="scientific">Paractinoplanes bogorensis</name>
    <dbReference type="NCBI Taxonomy" id="1610840"/>
    <lineage>
        <taxon>Bacteria</taxon>
        <taxon>Bacillati</taxon>
        <taxon>Actinomycetota</taxon>
        <taxon>Actinomycetes</taxon>
        <taxon>Micromonosporales</taxon>
        <taxon>Micromonosporaceae</taxon>
        <taxon>Paractinoplanes</taxon>
    </lineage>
</organism>